<organism evidence="12 13">
    <name type="scientific">Tectimicrobiota bacterium</name>
    <dbReference type="NCBI Taxonomy" id="2528274"/>
    <lineage>
        <taxon>Bacteria</taxon>
        <taxon>Pseudomonadati</taxon>
        <taxon>Nitrospinota/Tectimicrobiota group</taxon>
        <taxon>Candidatus Tectimicrobiota</taxon>
    </lineage>
</organism>
<keyword evidence="7 10" id="KW-0472">Membrane</keyword>
<evidence type="ECO:0000256" key="7">
    <source>
        <dbReference type="ARBA" id="ARBA00023136"/>
    </source>
</evidence>
<evidence type="ECO:0000256" key="3">
    <source>
        <dbReference type="ARBA" id="ARBA00022448"/>
    </source>
</evidence>
<proteinExistence type="inferred from homology"/>
<comment type="similarity">
    <text evidence="2 10">Belongs to the ammonia transporter channel (TC 1.A.11.2) family.</text>
</comment>
<feature type="transmembrane region" description="Helical" evidence="10">
    <location>
        <begin position="160"/>
        <end position="181"/>
    </location>
</feature>
<keyword evidence="8 10" id="KW-0924">Ammonia transport</keyword>
<feature type="transmembrane region" description="Helical" evidence="10">
    <location>
        <begin position="229"/>
        <end position="249"/>
    </location>
</feature>
<dbReference type="Pfam" id="PF00909">
    <property type="entry name" value="Ammonium_transp"/>
    <property type="match status" value="1"/>
</dbReference>
<evidence type="ECO:0000256" key="5">
    <source>
        <dbReference type="ARBA" id="ARBA00022692"/>
    </source>
</evidence>
<dbReference type="Gene3D" id="1.10.3430.10">
    <property type="entry name" value="Ammonium transporter AmtB like domains"/>
    <property type="match status" value="1"/>
</dbReference>
<feature type="transmembrane region" description="Helical" evidence="10">
    <location>
        <begin position="292"/>
        <end position="310"/>
    </location>
</feature>
<evidence type="ECO:0000313" key="13">
    <source>
        <dbReference type="Proteomes" id="UP000769766"/>
    </source>
</evidence>
<evidence type="ECO:0000256" key="1">
    <source>
        <dbReference type="ARBA" id="ARBA00004651"/>
    </source>
</evidence>
<gene>
    <name evidence="12" type="ORF">HYY20_09810</name>
</gene>
<dbReference type="PROSITE" id="PS01219">
    <property type="entry name" value="AMMONIUM_TRANSP"/>
    <property type="match status" value="1"/>
</dbReference>
<comment type="caution">
    <text evidence="12">The sequence shown here is derived from an EMBL/GenBank/DDBJ whole genome shotgun (WGS) entry which is preliminary data.</text>
</comment>
<evidence type="ECO:0000256" key="4">
    <source>
        <dbReference type="ARBA" id="ARBA00022475"/>
    </source>
</evidence>
<protein>
    <recommendedName>
        <fullName evidence="9 10">Ammonium transporter</fullName>
    </recommendedName>
</protein>
<sequence>MIKKWASILLGALFPFGWGALSPVWGAEASPSSINAGDTAWILTSTALVLMMTAPGLALFYGGMVRRKNVLGTIMQSFIILALISVQWVLWGYSLAFGPDHGGVIGGLEWLGLIGVGLDPNPDYAATIPHQAFMIYQAMFAAITPALITGAFAERMKFSALLLFSLLWATLIYDPLAHWVWGVGGWMRSLGALDFAGGTVVHISSGVSALAAALIIGKRQGYGHQPMPPHNLTLTVMGAALLWVGWFGFNAGSALSSGALATSAFVVPNTAAAVAALSWVSVEWITRGRPTVLGAASGAVAGLVAITPASGFVGPLSAILIGIGGGVLCCFACNLKTKLGYDDSLDVVGVHGVGGTWGALATGLFASKAINPAGNDGLFFGNPGLLGTQAITVLVTCALAFLGSLVILSILKATLGLRVSEEEELLGLDLSQHNENAYVLEVAYGESFSAELFGMKLPEPLRSPVPSPRPAMEAGGSLSGS</sequence>
<dbReference type="AlphaFoldDB" id="A0A932CPX0"/>
<dbReference type="InterPro" id="IPR029020">
    <property type="entry name" value="Ammonium/urea_transptr"/>
</dbReference>
<feature type="transmembrane region" description="Helical" evidence="10">
    <location>
        <begin position="133"/>
        <end position="153"/>
    </location>
</feature>
<feature type="transmembrane region" description="Helical" evidence="10">
    <location>
        <begin position="42"/>
        <end position="63"/>
    </location>
</feature>
<feature type="domain" description="Ammonium transporter AmtB-like" evidence="11">
    <location>
        <begin position="40"/>
        <end position="438"/>
    </location>
</feature>
<feature type="transmembrane region" description="Helical" evidence="10">
    <location>
        <begin position="347"/>
        <end position="370"/>
    </location>
</feature>
<accession>A0A932CPX0</accession>
<evidence type="ECO:0000313" key="12">
    <source>
        <dbReference type="EMBL" id="MBI2877164.1"/>
    </source>
</evidence>
<keyword evidence="5 10" id="KW-0812">Transmembrane</keyword>
<feature type="transmembrane region" description="Helical" evidence="10">
    <location>
        <begin position="390"/>
        <end position="411"/>
    </location>
</feature>
<reference evidence="12" key="1">
    <citation type="submission" date="2020-07" db="EMBL/GenBank/DDBJ databases">
        <title>Huge and variable diversity of episymbiotic CPR bacteria and DPANN archaea in groundwater ecosystems.</title>
        <authorList>
            <person name="He C.Y."/>
            <person name="Keren R."/>
            <person name="Whittaker M."/>
            <person name="Farag I.F."/>
            <person name="Doudna J."/>
            <person name="Cate J.H.D."/>
            <person name="Banfield J.F."/>
        </authorList>
    </citation>
    <scope>NUCLEOTIDE SEQUENCE</scope>
    <source>
        <strain evidence="12">NC_groundwater_672_Ag_B-0.1um_62_36</strain>
    </source>
</reference>
<evidence type="ECO:0000256" key="2">
    <source>
        <dbReference type="ARBA" id="ARBA00005887"/>
    </source>
</evidence>
<dbReference type="Proteomes" id="UP000769766">
    <property type="component" value="Unassembled WGS sequence"/>
</dbReference>
<dbReference type="PANTHER" id="PTHR43029:SF10">
    <property type="entry name" value="AMMONIUM TRANSPORTER MEP2"/>
    <property type="match status" value="1"/>
</dbReference>
<dbReference type="FunFam" id="1.10.3430.10:FF:000007">
    <property type="entry name" value="Ammonium transporter"/>
    <property type="match status" value="1"/>
</dbReference>
<dbReference type="GO" id="GO:0005886">
    <property type="term" value="C:plasma membrane"/>
    <property type="evidence" value="ECO:0007669"/>
    <property type="project" value="UniProtKB-SubCell"/>
</dbReference>
<feature type="transmembrane region" description="Helical" evidence="10">
    <location>
        <begin position="193"/>
        <end position="217"/>
    </location>
</feature>
<dbReference type="InterPro" id="IPR001905">
    <property type="entry name" value="Ammonium_transpt"/>
</dbReference>
<feature type="transmembrane region" description="Helical" evidence="10">
    <location>
        <begin position="255"/>
        <end position="280"/>
    </location>
</feature>
<feature type="transmembrane region" description="Helical" evidence="10">
    <location>
        <begin position="316"/>
        <end position="335"/>
    </location>
</feature>
<keyword evidence="6 10" id="KW-1133">Transmembrane helix</keyword>
<comment type="subcellular location">
    <subcellularLocation>
        <location evidence="1 10">Cell membrane</location>
        <topology evidence="1 10">Multi-pass membrane protein</topology>
    </subcellularLocation>
</comment>
<evidence type="ECO:0000256" key="9">
    <source>
        <dbReference type="ARBA" id="ARBA00050025"/>
    </source>
</evidence>
<dbReference type="EMBL" id="JACPRF010000295">
    <property type="protein sequence ID" value="MBI2877164.1"/>
    <property type="molecule type" value="Genomic_DNA"/>
</dbReference>
<evidence type="ECO:0000259" key="11">
    <source>
        <dbReference type="Pfam" id="PF00909"/>
    </source>
</evidence>
<keyword evidence="4" id="KW-1003">Cell membrane</keyword>
<evidence type="ECO:0000256" key="8">
    <source>
        <dbReference type="ARBA" id="ARBA00023177"/>
    </source>
</evidence>
<dbReference type="InterPro" id="IPR024041">
    <property type="entry name" value="NH4_transpt_AmtB-like_dom"/>
</dbReference>
<dbReference type="PANTHER" id="PTHR43029">
    <property type="entry name" value="AMMONIUM TRANSPORTER MEP2"/>
    <property type="match status" value="1"/>
</dbReference>
<name>A0A932CPX0_UNCTE</name>
<dbReference type="NCBIfam" id="TIGR00836">
    <property type="entry name" value="amt"/>
    <property type="match status" value="1"/>
</dbReference>
<dbReference type="InterPro" id="IPR018047">
    <property type="entry name" value="Ammonium_transpt_CS"/>
</dbReference>
<keyword evidence="3 10" id="KW-0813">Transport</keyword>
<dbReference type="GO" id="GO:0008519">
    <property type="term" value="F:ammonium channel activity"/>
    <property type="evidence" value="ECO:0007669"/>
    <property type="project" value="InterPro"/>
</dbReference>
<evidence type="ECO:0000256" key="10">
    <source>
        <dbReference type="RuleBase" id="RU362002"/>
    </source>
</evidence>
<feature type="transmembrane region" description="Helical" evidence="10">
    <location>
        <begin position="70"/>
        <end position="91"/>
    </location>
</feature>
<evidence type="ECO:0000256" key="6">
    <source>
        <dbReference type="ARBA" id="ARBA00022989"/>
    </source>
</evidence>
<dbReference type="SUPFAM" id="SSF111352">
    <property type="entry name" value="Ammonium transporter"/>
    <property type="match status" value="1"/>
</dbReference>